<dbReference type="InterPro" id="IPR003169">
    <property type="entry name" value="GYF"/>
</dbReference>
<dbReference type="Pfam" id="PF02213">
    <property type="entry name" value="GYF"/>
    <property type="match status" value="1"/>
</dbReference>
<keyword evidence="2" id="KW-0175">Coiled coil</keyword>
<evidence type="ECO:0000256" key="3">
    <source>
        <dbReference type="SAM" id="MobiDB-lite"/>
    </source>
</evidence>
<dbReference type="SMART" id="SM00444">
    <property type="entry name" value="GYF"/>
    <property type="match status" value="1"/>
</dbReference>
<keyword evidence="6" id="KW-1185">Reference proteome</keyword>
<dbReference type="GO" id="GO:0016020">
    <property type="term" value="C:membrane"/>
    <property type="evidence" value="ECO:0007669"/>
    <property type="project" value="TreeGrafter"/>
</dbReference>
<dbReference type="Gene3D" id="3.30.1490.40">
    <property type="match status" value="1"/>
</dbReference>
<name>A0A674CTA7_SALTR</name>
<feature type="compositionally biased region" description="Basic and acidic residues" evidence="3">
    <location>
        <begin position="157"/>
        <end position="183"/>
    </location>
</feature>
<evidence type="ECO:0000313" key="5">
    <source>
        <dbReference type="Ensembl" id="ENSSTUP00000086975.1"/>
    </source>
</evidence>
<feature type="region of interest" description="Disordered" evidence="3">
    <location>
        <begin position="115"/>
        <end position="188"/>
    </location>
</feature>
<feature type="region of interest" description="Disordered" evidence="3">
    <location>
        <begin position="1011"/>
        <end position="1038"/>
    </location>
</feature>
<feature type="compositionally biased region" description="Acidic residues" evidence="3">
    <location>
        <begin position="313"/>
        <end position="322"/>
    </location>
</feature>
<evidence type="ECO:0000256" key="2">
    <source>
        <dbReference type="SAM" id="Coils"/>
    </source>
</evidence>
<feature type="region of interest" description="Disordered" evidence="3">
    <location>
        <begin position="201"/>
        <end position="234"/>
    </location>
</feature>
<accession>A0A674CTA7</accession>
<proteinExistence type="inferred from homology"/>
<dbReference type="Ensembl" id="ENSSTUT00000092584.1">
    <property type="protein sequence ID" value="ENSSTUP00000086975.1"/>
    <property type="gene ID" value="ENSSTUG00000038272.1"/>
</dbReference>
<comment type="similarity">
    <text evidence="1">Belongs to the GIGYF family.</text>
</comment>
<gene>
    <name evidence="5" type="primary">GIGYF2</name>
    <name evidence="5" type="synonym">LOC115169843</name>
</gene>
<protein>
    <submittedName>
        <fullName evidence="5">GRB10 interacting GYF protein 2</fullName>
    </submittedName>
</protein>
<feature type="domain" description="GYF" evidence="4">
    <location>
        <begin position="546"/>
        <end position="594"/>
    </location>
</feature>
<evidence type="ECO:0000313" key="6">
    <source>
        <dbReference type="Proteomes" id="UP000472277"/>
    </source>
</evidence>
<feature type="compositionally biased region" description="Pro residues" evidence="3">
    <location>
        <begin position="389"/>
        <end position="402"/>
    </location>
</feature>
<feature type="compositionally biased region" description="Basic and acidic residues" evidence="3">
    <location>
        <begin position="338"/>
        <end position="355"/>
    </location>
</feature>
<reference evidence="5" key="2">
    <citation type="submission" date="2025-09" db="UniProtKB">
        <authorList>
            <consortium name="Ensembl"/>
        </authorList>
    </citation>
    <scope>IDENTIFICATION</scope>
</reference>
<feature type="compositionally biased region" description="Basic and acidic residues" evidence="3">
    <location>
        <begin position="207"/>
        <end position="226"/>
    </location>
</feature>
<reference evidence="5" key="1">
    <citation type="submission" date="2025-08" db="UniProtKB">
        <authorList>
            <consortium name="Ensembl"/>
        </authorList>
    </citation>
    <scope>IDENTIFICATION</scope>
</reference>
<feature type="region of interest" description="Disordered" evidence="3">
    <location>
        <begin position="939"/>
        <end position="970"/>
    </location>
</feature>
<organism evidence="5 6">
    <name type="scientific">Salmo trutta</name>
    <name type="common">Brown trout</name>
    <dbReference type="NCBI Taxonomy" id="8032"/>
    <lineage>
        <taxon>Eukaryota</taxon>
        <taxon>Metazoa</taxon>
        <taxon>Chordata</taxon>
        <taxon>Craniata</taxon>
        <taxon>Vertebrata</taxon>
        <taxon>Euteleostomi</taxon>
        <taxon>Actinopterygii</taxon>
        <taxon>Neopterygii</taxon>
        <taxon>Teleostei</taxon>
        <taxon>Protacanthopterygii</taxon>
        <taxon>Salmoniformes</taxon>
        <taxon>Salmonidae</taxon>
        <taxon>Salmoninae</taxon>
        <taxon>Salmo</taxon>
    </lineage>
</organism>
<dbReference type="PROSITE" id="PS50829">
    <property type="entry name" value="GYF"/>
    <property type="match status" value="1"/>
</dbReference>
<feature type="compositionally biased region" description="Polar residues" evidence="3">
    <location>
        <begin position="949"/>
        <end position="970"/>
    </location>
</feature>
<dbReference type="SUPFAM" id="SSF55277">
    <property type="entry name" value="GYF domain"/>
    <property type="match status" value="1"/>
</dbReference>
<dbReference type="PANTHER" id="PTHR14445">
    <property type="entry name" value="GRB10 INTERACTING GYF PROTEIN"/>
    <property type="match status" value="1"/>
</dbReference>
<evidence type="ECO:0000259" key="4">
    <source>
        <dbReference type="PROSITE" id="PS50829"/>
    </source>
</evidence>
<feature type="compositionally biased region" description="Basic and acidic residues" evidence="3">
    <location>
        <begin position="363"/>
        <end position="387"/>
    </location>
</feature>
<dbReference type="Proteomes" id="UP000472277">
    <property type="component" value="Chromosome 31"/>
</dbReference>
<feature type="region of interest" description="Disordered" evidence="3">
    <location>
        <begin position="18"/>
        <end position="37"/>
    </location>
</feature>
<dbReference type="GO" id="GO:0043204">
    <property type="term" value="C:perikaryon"/>
    <property type="evidence" value="ECO:0007669"/>
    <property type="project" value="TreeGrafter"/>
</dbReference>
<feature type="compositionally biased region" description="Basic and acidic residues" evidence="3">
    <location>
        <begin position="265"/>
        <end position="291"/>
    </location>
</feature>
<dbReference type="GO" id="GO:0005829">
    <property type="term" value="C:cytosol"/>
    <property type="evidence" value="ECO:0007669"/>
    <property type="project" value="TreeGrafter"/>
</dbReference>
<dbReference type="InterPro" id="IPR051640">
    <property type="entry name" value="GRB10-interact_GYF"/>
</dbReference>
<feature type="region of interest" description="Disordered" evidence="3">
    <location>
        <begin position="904"/>
        <end position="924"/>
    </location>
</feature>
<dbReference type="PANTHER" id="PTHR14445:SF38">
    <property type="entry name" value="GRB10-INTERACTING GYF PROTEIN 2"/>
    <property type="match status" value="1"/>
</dbReference>
<feature type="compositionally biased region" description="Polar residues" evidence="3">
    <location>
        <begin position="1021"/>
        <end position="1035"/>
    </location>
</feature>
<feature type="compositionally biased region" description="Basic and acidic residues" evidence="3">
    <location>
        <begin position="404"/>
        <end position="429"/>
    </location>
</feature>
<dbReference type="GO" id="GO:0031982">
    <property type="term" value="C:vesicle"/>
    <property type="evidence" value="ECO:0007669"/>
    <property type="project" value="TreeGrafter"/>
</dbReference>
<dbReference type="AlphaFoldDB" id="A0A674CTA7"/>
<feature type="region of interest" description="Disordered" evidence="3">
    <location>
        <begin position="1122"/>
        <end position="1143"/>
    </location>
</feature>
<dbReference type="GO" id="GO:0048009">
    <property type="term" value="P:insulin-like growth factor receptor signaling pathway"/>
    <property type="evidence" value="ECO:0007669"/>
    <property type="project" value="TreeGrafter"/>
</dbReference>
<feature type="coiled-coil region" evidence="2">
    <location>
        <begin position="770"/>
        <end position="897"/>
    </location>
</feature>
<evidence type="ECO:0000256" key="1">
    <source>
        <dbReference type="ARBA" id="ARBA00038015"/>
    </source>
</evidence>
<feature type="region of interest" description="Disordered" evidence="3">
    <location>
        <begin position="248"/>
        <end position="436"/>
    </location>
</feature>
<dbReference type="InterPro" id="IPR035445">
    <property type="entry name" value="GYF-like_dom_sf"/>
</dbReference>
<dbReference type="GeneTree" id="ENSGT00940000156108"/>
<dbReference type="GO" id="GO:1990635">
    <property type="term" value="C:proximal dendrite"/>
    <property type="evidence" value="ECO:0007669"/>
    <property type="project" value="TreeGrafter"/>
</dbReference>
<sequence>MAETQTLNFGPEWLRALSGGGHGGGSSSSVATSPPLSPAMPKYKLADYRYGREEMLALYVKDREIPVDLHDKDFLPILQEEPLPPLALVAFTEEEQRNFSMSVNSAAVLRLMGRGGGPVGPGAPRGRSTSRGRGRGRGDGGFYQRSFDDVEGGFGRGGREMHRSQSWEERGDRRFEKPGRKEPGFLSSPVRANYEEVGTSVGGLPVRKHDFTRSESENWRTSRDEVNGEDGEVGGWRLAGALPCALQRDSDRWCPPSPDGLRSAGWREAHPGEQPRQRRLPFDAREDERGYRHPPSAIGSLEEDGGGSLPEWCLEDAEEETGTFDSSGAFLSLKVRKAPKEPILEEAELDFRPLEECDEGLEEDRHPRETKDTDGEARREPDRKQEEAPPAPSPPEPLPPSQPDRVEDPEGPLEKPLERPPAPEHRPEANKVPLHTPMCNTMLDSLPIPHTVAHTLTVSAPSPTIQVQQKPLEVPVAMPAPTGLMAPIGRPMAMPPHHTMDEDEGLKHFEQEAEKMVAYLQDGDDRLAAKSSATKPAGLPLTHEAALKWFYKDPQGEIQGPFSNPEMTEWFQAGYFTMTLLVKRGCDEVFQPLGEIIKMWGRVPFAPGPAPHTHTLNMTRVLLKHLSLWALYNAVSTCCCVLVIYAFSMFVSLCRTSESLLPPVTRSMSVPDSQGSVWEMQNTSQASCTSNIQQPTPSAWEGSSVWDLPIDSMAQAPTIEQMQNLEKNKAAKVRVPYFLYLCNPKFQIFMKCPGLGLNVGNLTVFKHFKRLEEERRKQEELEALRRHEEEEEAAVAVALVRQQQEEAKRREQEAARQQELARQRQQQQEALRRLQQQQQLAQMKLPSSSKWGQQSAVTAAAISQSQNALSLAEIQKVEEERERQAREEQRRQQAEHLKLLQQQALQEARNPQAKLSGWGSVAKQPATTKSLLEIQREEAQQVKQGGGCQQPSHPTVTQQNRAQNRATTALSPSVWGSVATSCGAPNWGGDSSIWGDSTNSNMGFWDEEVAQAPPPARKPNAQKNNKGNANLSSSRANKKVEEEEKLLKLFQGVNKRQQDGFMQWCEKTLHTLNTANNLDVPTFASFLKEVDSPYEVHDYVRAYLGDTSEAKEFAKQFLERRAKQNANQQKAPPDSMWGVSGTGSPSLYQSNHTSLQQQARFETVTSGKKKKKQKMVRADPSLLGFSVNAASERLNMGEIETVEDF</sequence>
<dbReference type="CDD" id="cd00072">
    <property type="entry name" value="GYF"/>
    <property type="match status" value="1"/>
</dbReference>